<organism evidence="2 3">
    <name type="scientific">Saguinus oedipus</name>
    <name type="common">Cotton-top tamarin</name>
    <name type="synonym">Oedipomidas oedipus</name>
    <dbReference type="NCBI Taxonomy" id="9490"/>
    <lineage>
        <taxon>Eukaryota</taxon>
        <taxon>Metazoa</taxon>
        <taxon>Chordata</taxon>
        <taxon>Craniata</taxon>
        <taxon>Vertebrata</taxon>
        <taxon>Euteleostomi</taxon>
        <taxon>Mammalia</taxon>
        <taxon>Eutheria</taxon>
        <taxon>Euarchontoglires</taxon>
        <taxon>Primates</taxon>
        <taxon>Haplorrhini</taxon>
        <taxon>Platyrrhini</taxon>
        <taxon>Cebidae</taxon>
        <taxon>Callitrichinae</taxon>
        <taxon>Saguinus</taxon>
    </lineage>
</organism>
<dbReference type="Proteomes" id="UP001266305">
    <property type="component" value="Unassembled WGS sequence"/>
</dbReference>
<feature type="compositionally biased region" description="Polar residues" evidence="1">
    <location>
        <begin position="152"/>
        <end position="163"/>
    </location>
</feature>
<reference evidence="2 3" key="1">
    <citation type="submission" date="2023-05" db="EMBL/GenBank/DDBJ databases">
        <title>B98-5 Cell Line De Novo Hybrid Assembly: An Optical Mapping Approach.</title>
        <authorList>
            <person name="Kananen K."/>
            <person name="Auerbach J.A."/>
            <person name="Kautto E."/>
            <person name="Blachly J.S."/>
        </authorList>
    </citation>
    <scope>NUCLEOTIDE SEQUENCE [LARGE SCALE GENOMIC DNA]</scope>
    <source>
        <strain evidence="2">B95-8</strain>
        <tissue evidence="2">Cell line</tissue>
    </source>
</reference>
<keyword evidence="3" id="KW-1185">Reference proteome</keyword>
<feature type="compositionally biased region" description="Polar residues" evidence="1">
    <location>
        <begin position="1"/>
        <end position="10"/>
    </location>
</feature>
<sequence length="511" mass="53464">MASEGSQRPSETGPAGSYPPKPVALAASSSPQVETLTHQARATTVHAVRDSELAKLPAGALTSIKRRYPQMWRRTGQAARKCMASGKESAQGGASRAGDVPLVPAGLATGKAYLGIMKAARTATACTAQFLEVVTRLIHLLGEKILGSLQQGPVTGGSPSPIQSLLGAPPCPGTPPSQPLALPTQSMAPPTQPMALPHSGATLNPCPAHPTHGPAVSWSPTHPAHGAPHPILGPHPHGPWPRPVLEPRPPMVPHTSESRPSQPNNFVKLCLNLGSVEGSLYYINACTALNRRLSKEWIDAQKATQSQQSVYEPHVNTRLAHTPGLRLRPLLTLSACPHQGFVWTPLHISSAAGSQPLAEAGLQAETGTGNWALGSCGTAPNPLSLGHLLGLAVHWAPLEAGTVLRKSVREEPFLELQSRLGSGGLGLLVISLTEGGDWCGAGGPIGACLGLEVGAQVQRKDPQHIVSCFPVSARLCALFFPTDGCALVLLVMFPVRRVLPTVLPQRLLCAS</sequence>
<feature type="region of interest" description="Disordered" evidence="1">
    <location>
        <begin position="1"/>
        <end position="33"/>
    </location>
</feature>
<gene>
    <name evidence="2" type="ORF">P7K49_002241</name>
</gene>
<evidence type="ECO:0000313" key="3">
    <source>
        <dbReference type="Proteomes" id="UP001266305"/>
    </source>
</evidence>
<evidence type="ECO:0000256" key="1">
    <source>
        <dbReference type="SAM" id="MobiDB-lite"/>
    </source>
</evidence>
<dbReference type="EMBL" id="JASSZA010000001">
    <property type="protein sequence ID" value="KAK2120855.1"/>
    <property type="molecule type" value="Genomic_DNA"/>
</dbReference>
<accession>A0ABQ9WHF1</accession>
<name>A0ABQ9WHF1_SAGOE</name>
<protein>
    <submittedName>
        <fullName evidence="2">Uncharacterized protein</fullName>
    </submittedName>
</protein>
<comment type="caution">
    <text evidence="2">The sequence shown here is derived from an EMBL/GenBank/DDBJ whole genome shotgun (WGS) entry which is preliminary data.</text>
</comment>
<feature type="region of interest" description="Disordered" evidence="1">
    <location>
        <begin position="152"/>
        <end position="192"/>
    </location>
</feature>
<evidence type="ECO:0000313" key="2">
    <source>
        <dbReference type="EMBL" id="KAK2120855.1"/>
    </source>
</evidence>
<proteinExistence type="predicted"/>
<feature type="compositionally biased region" description="Pro residues" evidence="1">
    <location>
        <begin position="169"/>
        <end position="178"/>
    </location>
</feature>